<dbReference type="Proteomes" id="UP001196413">
    <property type="component" value="Unassembled WGS sequence"/>
</dbReference>
<sequence length="119" mass="13623">MVQEDQDRRVERPKNCHKYAQVRSYKIARVHFPGKNMKGKTAFGVSPNDSFVEPMFDCRRIEDIYGPAITQMPADVHSCKNHGPQSFAGLCDSLGWHVRHREDAADLHNRNVKINAAIY</sequence>
<name>A0AAD5QF38_PARTN</name>
<evidence type="ECO:0000313" key="2">
    <source>
        <dbReference type="Proteomes" id="UP001196413"/>
    </source>
</evidence>
<protein>
    <submittedName>
        <fullName evidence="1">Uncharacterized protein</fullName>
    </submittedName>
</protein>
<gene>
    <name evidence="1" type="ORF">KIN20_002146</name>
</gene>
<dbReference type="AlphaFoldDB" id="A0AAD5QF38"/>
<organism evidence="1 2">
    <name type="scientific">Parelaphostrongylus tenuis</name>
    <name type="common">Meningeal worm</name>
    <dbReference type="NCBI Taxonomy" id="148309"/>
    <lineage>
        <taxon>Eukaryota</taxon>
        <taxon>Metazoa</taxon>
        <taxon>Ecdysozoa</taxon>
        <taxon>Nematoda</taxon>
        <taxon>Chromadorea</taxon>
        <taxon>Rhabditida</taxon>
        <taxon>Rhabditina</taxon>
        <taxon>Rhabditomorpha</taxon>
        <taxon>Strongyloidea</taxon>
        <taxon>Metastrongylidae</taxon>
        <taxon>Parelaphostrongylus</taxon>
    </lineage>
</organism>
<evidence type="ECO:0000313" key="1">
    <source>
        <dbReference type="EMBL" id="KAJ1347154.1"/>
    </source>
</evidence>
<keyword evidence="2" id="KW-1185">Reference proteome</keyword>
<dbReference type="EMBL" id="JAHQIW010000280">
    <property type="protein sequence ID" value="KAJ1347154.1"/>
    <property type="molecule type" value="Genomic_DNA"/>
</dbReference>
<accession>A0AAD5QF38</accession>
<proteinExistence type="predicted"/>
<reference evidence="1" key="1">
    <citation type="submission" date="2021-06" db="EMBL/GenBank/DDBJ databases">
        <title>Parelaphostrongylus tenuis whole genome reference sequence.</title>
        <authorList>
            <person name="Garwood T.J."/>
            <person name="Larsen P.A."/>
            <person name="Fountain-Jones N.M."/>
            <person name="Garbe J.R."/>
            <person name="Macchietto M.G."/>
            <person name="Kania S.A."/>
            <person name="Gerhold R.W."/>
            <person name="Richards J.E."/>
            <person name="Wolf T.M."/>
        </authorList>
    </citation>
    <scope>NUCLEOTIDE SEQUENCE</scope>
    <source>
        <strain evidence="1">MNPRO001-30</strain>
        <tissue evidence="1">Meninges</tissue>
    </source>
</reference>
<comment type="caution">
    <text evidence="1">The sequence shown here is derived from an EMBL/GenBank/DDBJ whole genome shotgun (WGS) entry which is preliminary data.</text>
</comment>